<gene>
    <name evidence="2" type="primary">Contig15963.g17012</name>
    <name evidence="2" type="ORF">STYLEM_15107</name>
</gene>
<organism evidence="2 3">
    <name type="scientific">Stylonychia lemnae</name>
    <name type="common">Ciliate</name>
    <dbReference type="NCBI Taxonomy" id="5949"/>
    <lineage>
        <taxon>Eukaryota</taxon>
        <taxon>Sar</taxon>
        <taxon>Alveolata</taxon>
        <taxon>Ciliophora</taxon>
        <taxon>Intramacronucleata</taxon>
        <taxon>Spirotrichea</taxon>
        <taxon>Stichotrichia</taxon>
        <taxon>Sporadotrichida</taxon>
        <taxon>Oxytrichidae</taxon>
        <taxon>Stylonychinae</taxon>
        <taxon>Stylonychia</taxon>
    </lineage>
</organism>
<dbReference type="AlphaFoldDB" id="A0A078AVE4"/>
<keyword evidence="3" id="KW-1185">Reference proteome</keyword>
<evidence type="ECO:0000313" key="3">
    <source>
        <dbReference type="Proteomes" id="UP000039865"/>
    </source>
</evidence>
<evidence type="ECO:0000256" key="1">
    <source>
        <dbReference type="SAM" id="MobiDB-lite"/>
    </source>
</evidence>
<dbReference type="InParanoid" id="A0A078AVE4"/>
<protein>
    <submittedName>
        <fullName evidence="2">Uncharacterized protein</fullName>
    </submittedName>
</protein>
<accession>A0A078AVE4</accession>
<dbReference type="Proteomes" id="UP000039865">
    <property type="component" value="Unassembled WGS sequence"/>
</dbReference>
<dbReference type="EMBL" id="CCKQ01014265">
    <property type="protein sequence ID" value="CDW86016.1"/>
    <property type="molecule type" value="Genomic_DNA"/>
</dbReference>
<proteinExistence type="predicted"/>
<reference evidence="2 3" key="1">
    <citation type="submission" date="2014-06" db="EMBL/GenBank/DDBJ databases">
        <authorList>
            <person name="Swart Estienne"/>
        </authorList>
    </citation>
    <scope>NUCLEOTIDE SEQUENCE [LARGE SCALE GENOMIC DNA]</scope>
    <source>
        <strain evidence="2 3">130c</strain>
    </source>
</reference>
<feature type="region of interest" description="Disordered" evidence="1">
    <location>
        <begin position="159"/>
        <end position="190"/>
    </location>
</feature>
<evidence type="ECO:0000313" key="2">
    <source>
        <dbReference type="EMBL" id="CDW86016.1"/>
    </source>
</evidence>
<sequence>MYFTNQTKNIRLDDLEKQFQISNKQANSSLIGNKEENLLENDSNQASEQITQITERNEQLILNPKNQHQERIRKPELIMSLSSERNFVVNDSSLGQFTSDKNNFHYSNIINRNPDKLIHRRQNHSVISNIIKQQTIKSDPSNDLFQIQKMEQYLQNKNYGSFKGHRPKRSRNDNLSSFKTDKSKKSLDPYNQNLKLVSHETDIQMKSRNKSLLSKNNSFNKGLSSRRNIKCIATIHEISLPNIKSKYI</sequence>
<name>A0A078AVE4_STYLE</name>